<dbReference type="EMBL" id="AP024485">
    <property type="protein sequence ID" value="BCS88611.1"/>
    <property type="molecule type" value="Genomic_DNA"/>
</dbReference>
<accession>A0ABM7P6X1</accession>
<protein>
    <recommendedName>
        <fullName evidence="3">Polyketide cyclase</fullName>
    </recommendedName>
</protein>
<evidence type="ECO:0000313" key="2">
    <source>
        <dbReference type="Proteomes" id="UP001053296"/>
    </source>
</evidence>
<name>A0ABM7P6X1_9BACT</name>
<organism evidence="1 2">
    <name type="scientific">Pseudodesulfovibrio sediminis</name>
    <dbReference type="NCBI Taxonomy" id="2810563"/>
    <lineage>
        <taxon>Bacteria</taxon>
        <taxon>Pseudomonadati</taxon>
        <taxon>Thermodesulfobacteriota</taxon>
        <taxon>Desulfovibrionia</taxon>
        <taxon>Desulfovibrionales</taxon>
        <taxon>Desulfovibrionaceae</taxon>
    </lineage>
</organism>
<evidence type="ECO:0008006" key="3">
    <source>
        <dbReference type="Google" id="ProtNLM"/>
    </source>
</evidence>
<dbReference type="RefSeq" id="WP_229590606.1">
    <property type="nucleotide sequence ID" value="NZ_AP024485.1"/>
</dbReference>
<gene>
    <name evidence="1" type="ORF">PSDVSF_18530</name>
</gene>
<dbReference type="Proteomes" id="UP001053296">
    <property type="component" value="Chromosome"/>
</dbReference>
<evidence type="ECO:0000313" key="1">
    <source>
        <dbReference type="EMBL" id="BCS88611.1"/>
    </source>
</evidence>
<dbReference type="SUPFAM" id="SSF55961">
    <property type="entry name" value="Bet v1-like"/>
    <property type="match status" value="1"/>
</dbReference>
<keyword evidence="2" id="KW-1185">Reference proteome</keyword>
<sequence length="164" mass="19206">MPEYHEDHLTVSMTMQLDHPAAIIWPLLCPVREYNWIEDWQCDLLHSISGVNELGCVFRTAFPTEGGPEVWLTSRFEPYEYLEFVRTNDQRIIHYTVQIKESHGSTTLLWTQHVTALNSDGHIYLEDKPQRFATQMKVLETMLDHYLKTGAMLRAQRLGLMEKI</sequence>
<reference evidence="1" key="1">
    <citation type="journal article" date="2022" name="Arch. Microbiol.">
        <title>Pseudodesulfovibrio sediminis sp. nov., a mesophilic and neutrophilic sulfate-reducing bacterium isolated from sediment of a brackish lake.</title>
        <authorList>
            <person name="Takahashi A."/>
            <person name="Kojima H."/>
            <person name="Watanabe M."/>
            <person name="Fukui M."/>
        </authorList>
    </citation>
    <scope>NUCLEOTIDE SEQUENCE</scope>
    <source>
        <strain evidence="1">SF6</strain>
    </source>
</reference>
<proteinExistence type="predicted"/>